<keyword evidence="1" id="KW-0732">Signal</keyword>
<dbReference type="AlphaFoldDB" id="B8EKA8"/>
<organism evidence="2 3">
    <name type="scientific">Methylocella silvestris (strain DSM 15510 / CIP 108128 / LMG 27833 / NCIMB 13906 / BL2)</name>
    <dbReference type="NCBI Taxonomy" id="395965"/>
    <lineage>
        <taxon>Bacteria</taxon>
        <taxon>Pseudomonadati</taxon>
        <taxon>Pseudomonadota</taxon>
        <taxon>Alphaproteobacteria</taxon>
        <taxon>Hyphomicrobiales</taxon>
        <taxon>Beijerinckiaceae</taxon>
        <taxon>Methylocella</taxon>
    </lineage>
</organism>
<reference evidence="2 3" key="1">
    <citation type="journal article" date="2010" name="J. Bacteriol.">
        <title>Complete genome sequence of the aerobic facultative methanotroph Methylocella silvestris BL2.</title>
        <authorList>
            <person name="Chen Y."/>
            <person name="Crombie A."/>
            <person name="Rahman M.T."/>
            <person name="Dedysh S.N."/>
            <person name="Liesack W."/>
            <person name="Stott M.B."/>
            <person name="Alam M."/>
            <person name="Theisen A.R."/>
            <person name="Murrell J.C."/>
            <person name="Dunfield P.F."/>
        </authorList>
    </citation>
    <scope>NUCLEOTIDE SEQUENCE [LARGE SCALE GENOMIC DNA]</scope>
    <source>
        <strain evidence="3">DSM 15510 / CIP 108128 / LMG 27833 / NCIMB 13906 / BL2</strain>
    </source>
</reference>
<evidence type="ECO:0000313" key="2">
    <source>
        <dbReference type="EMBL" id="ACK50648.1"/>
    </source>
</evidence>
<protein>
    <recommendedName>
        <fullName evidence="4">Lipoprotein</fullName>
    </recommendedName>
</protein>
<gene>
    <name evidence="2" type="ordered locus">Msil_1701</name>
</gene>
<dbReference type="Proteomes" id="UP000002257">
    <property type="component" value="Chromosome"/>
</dbReference>
<evidence type="ECO:0000256" key="1">
    <source>
        <dbReference type="SAM" id="SignalP"/>
    </source>
</evidence>
<feature type="chain" id="PRO_5002871433" description="Lipoprotein" evidence="1">
    <location>
        <begin position="30"/>
        <end position="113"/>
    </location>
</feature>
<name>B8EKA8_METSB</name>
<dbReference type="eggNOG" id="ENOG502ZIEB">
    <property type="taxonomic scope" value="Bacteria"/>
</dbReference>
<dbReference type="KEGG" id="msl:Msil_1701"/>
<accession>B8EKA8</accession>
<evidence type="ECO:0000313" key="3">
    <source>
        <dbReference type="Proteomes" id="UP000002257"/>
    </source>
</evidence>
<feature type="signal peptide" evidence="1">
    <location>
        <begin position="1"/>
        <end position="29"/>
    </location>
</feature>
<sequence>MRFFGKLILPAIAVACAYGLATKCASAQAAGPNNGLDHTMRSLEDLRDDVRARAGWRKDEWVCQQPSGPCVWHAGYWGPAPAPIPPPRTVYITIESVRGFPWIGEAPPGPPPY</sequence>
<dbReference type="STRING" id="395965.Msil_1701"/>
<dbReference type="HOGENOM" id="CLU_2231274_0_0_5"/>
<evidence type="ECO:0008006" key="4">
    <source>
        <dbReference type="Google" id="ProtNLM"/>
    </source>
</evidence>
<dbReference type="EMBL" id="CP001280">
    <property type="protein sequence ID" value="ACK50648.1"/>
    <property type="molecule type" value="Genomic_DNA"/>
</dbReference>
<keyword evidence="3" id="KW-1185">Reference proteome</keyword>
<proteinExistence type="predicted"/>